<reference evidence="2 3" key="1">
    <citation type="submission" date="2018-06" db="EMBL/GenBank/DDBJ databases">
        <title>Complete Genomes of Monosporascus.</title>
        <authorList>
            <person name="Robinson A.J."/>
            <person name="Natvig D.O."/>
        </authorList>
    </citation>
    <scope>NUCLEOTIDE SEQUENCE [LARGE SCALE GENOMIC DNA]</scope>
    <source>
        <strain evidence="2 3">CBS 110550</strain>
    </source>
</reference>
<dbReference type="Proteomes" id="UP000293360">
    <property type="component" value="Unassembled WGS sequence"/>
</dbReference>
<feature type="compositionally biased region" description="Basic and acidic residues" evidence="1">
    <location>
        <begin position="185"/>
        <end position="196"/>
    </location>
</feature>
<name>A0A4Q4SWF3_9PEZI</name>
<keyword evidence="3" id="KW-1185">Reference proteome</keyword>
<proteinExistence type="predicted"/>
<gene>
    <name evidence="2" type="ORF">DL764_009672</name>
</gene>
<sequence>MPPYHHRTLGQLVSSAGMCYINNLSVLKRTRRNQIVMGELKKTGVLLNKQSVDHEFAAIVKMAVTELEESNGLQEHAWDLVGEVQKKYGSWAARLSDSTFLELFYRLIKARNDWKKDPSYPFEAFQQSPLAAQADAFMAIRSFIWLDTDFGFYQVCGGIEPDEDENEQTTGEHMDMKEVGEEIKEMERDQEAKDAMEGPIQEDFDRMELC</sequence>
<organism evidence="2 3">
    <name type="scientific">Monosporascus ibericus</name>
    <dbReference type="NCBI Taxonomy" id="155417"/>
    <lineage>
        <taxon>Eukaryota</taxon>
        <taxon>Fungi</taxon>
        <taxon>Dikarya</taxon>
        <taxon>Ascomycota</taxon>
        <taxon>Pezizomycotina</taxon>
        <taxon>Sordariomycetes</taxon>
        <taxon>Xylariomycetidae</taxon>
        <taxon>Xylariales</taxon>
        <taxon>Xylariales incertae sedis</taxon>
        <taxon>Monosporascus</taxon>
    </lineage>
</organism>
<protein>
    <submittedName>
        <fullName evidence="2">Uncharacterized protein</fullName>
    </submittedName>
</protein>
<dbReference type="AlphaFoldDB" id="A0A4Q4SWF3"/>
<comment type="caution">
    <text evidence="2">The sequence shown here is derived from an EMBL/GenBank/DDBJ whole genome shotgun (WGS) entry which is preliminary data.</text>
</comment>
<evidence type="ECO:0000313" key="2">
    <source>
        <dbReference type="EMBL" id="RYO82019.1"/>
    </source>
</evidence>
<evidence type="ECO:0000313" key="3">
    <source>
        <dbReference type="Proteomes" id="UP000293360"/>
    </source>
</evidence>
<evidence type="ECO:0000256" key="1">
    <source>
        <dbReference type="SAM" id="MobiDB-lite"/>
    </source>
</evidence>
<dbReference type="OrthoDB" id="4712703at2759"/>
<dbReference type="EMBL" id="QJNU01000962">
    <property type="protein sequence ID" value="RYO82019.1"/>
    <property type="molecule type" value="Genomic_DNA"/>
</dbReference>
<feature type="region of interest" description="Disordered" evidence="1">
    <location>
        <begin position="185"/>
        <end position="210"/>
    </location>
</feature>
<accession>A0A4Q4SWF3</accession>